<keyword evidence="7" id="KW-1185">Reference proteome</keyword>
<feature type="region of interest" description="Disordered" evidence="4">
    <location>
        <begin position="1069"/>
        <end position="1097"/>
    </location>
</feature>
<feature type="compositionally biased region" description="Polar residues" evidence="4">
    <location>
        <begin position="1676"/>
        <end position="1693"/>
    </location>
</feature>
<feature type="region of interest" description="Disordered" evidence="4">
    <location>
        <begin position="718"/>
        <end position="871"/>
    </location>
</feature>
<feature type="region of interest" description="Disordered" evidence="4">
    <location>
        <begin position="3072"/>
        <end position="3109"/>
    </location>
</feature>
<feature type="compositionally biased region" description="Low complexity" evidence="4">
    <location>
        <begin position="2657"/>
        <end position="2687"/>
    </location>
</feature>
<feature type="region of interest" description="Disordered" evidence="4">
    <location>
        <begin position="2139"/>
        <end position="2193"/>
    </location>
</feature>
<feature type="compositionally biased region" description="Low complexity" evidence="4">
    <location>
        <begin position="3229"/>
        <end position="3238"/>
    </location>
</feature>
<feature type="compositionally biased region" description="Basic residues" evidence="4">
    <location>
        <begin position="3328"/>
        <end position="3339"/>
    </location>
</feature>
<feature type="compositionally biased region" description="Low complexity" evidence="4">
    <location>
        <begin position="1559"/>
        <end position="1573"/>
    </location>
</feature>
<feature type="compositionally biased region" description="Acidic residues" evidence="4">
    <location>
        <begin position="1797"/>
        <end position="1825"/>
    </location>
</feature>
<feature type="compositionally biased region" description="Polar residues" evidence="4">
    <location>
        <begin position="312"/>
        <end position="323"/>
    </location>
</feature>
<dbReference type="Gene3D" id="2.60.40.150">
    <property type="entry name" value="C2 domain"/>
    <property type="match status" value="2"/>
</dbReference>
<feature type="region of interest" description="Disordered" evidence="4">
    <location>
        <begin position="3595"/>
        <end position="3671"/>
    </location>
</feature>
<feature type="region of interest" description="Disordered" evidence="4">
    <location>
        <begin position="1674"/>
        <end position="1695"/>
    </location>
</feature>
<feature type="compositionally biased region" description="Acidic residues" evidence="4">
    <location>
        <begin position="1779"/>
        <end position="1788"/>
    </location>
</feature>
<comment type="subcellular location">
    <subcellularLocation>
        <location evidence="1">Membrane</location>
    </subcellularLocation>
</comment>
<feature type="region of interest" description="Disordered" evidence="4">
    <location>
        <begin position="2279"/>
        <end position="2328"/>
    </location>
</feature>
<proteinExistence type="predicted"/>
<evidence type="ECO:0000256" key="3">
    <source>
        <dbReference type="ARBA" id="ARBA00023136"/>
    </source>
</evidence>
<feature type="region of interest" description="Disordered" evidence="4">
    <location>
        <begin position="2812"/>
        <end position="2869"/>
    </location>
</feature>
<name>A0A182WK50_9DIPT</name>
<dbReference type="InterPro" id="IPR000008">
    <property type="entry name" value="C2_dom"/>
</dbReference>
<evidence type="ECO:0000259" key="5">
    <source>
        <dbReference type="PROSITE" id="PS50004"/>
    </source>
</evidence>
<feature type="region of interest" description="Disordered" evidence="4">
    <location>
        <begin position="43"/>
        <end position="360"/>
    </location>
</feature>
<feature type="compositionally biased region" description="Polar residues" evidence="4">
    <location>
        <begin position="2279"/>
        <end position="2291"/>
    </location>
</feature>
<feature type="compositionally biased region" description="Low complexity" evidence="4">
    <location>
        <begin position="3278"/>
        <end position="3294"/>
    </location>
</feature>
<dbReference type="GO" id="GO:0042043">
    <property type="term" value="F:neurexin family protein binding"/>
    <property type="evidence" value="ECO:0007669"/>
    <property type="project" value="TreeGrafter"/>
</dbReference>
<feature type="region of interest" description="Disordered" evidence="4">
    <location>
        <begin position="3261"/>
        <end position="3296"/>
    </location>
</feature>
<feature type="region of interest" description="Disordered" evidence="4">
    <location>
        <begin position="2502"/>
        <end position="2534"/>
    </location>
</feature>
<feature type="compositionally biased region" description="Polar residues" evidence="4">
    <location>
        <begin position="1431"/>
        <end position="1441"/>
    </location>
</feature>
<dbReference type="InterPro" id="IPR035892">
    <property type="entry name" value="C2_domain_sf"/>
</dbReference>
<feature type="compositionally biased region" description="Polar residues" evidence="4">
    <location>
        <begin position="226"/>
        <end position="238"/>
    </location>
</feature>
<dbReference type="PANTHER" id="PTHR45716:SF2">
    <property type="entry name" value="BITESIZE, ISOFORM I"/>
    <property type="match status" value="1"/>
</dbReference>
<feature type="region of interest" description="Disordered" evidence="4">
    <location>
        <begin position="3468"/>
        <end position="3489"/>
    </location>
</feature>
<feature type="region of interest" description="Disordered" evidence="4">
    <location>
        <begin position="1140"/>
        <end position="1159"/>
    </location>
</feature>
<feature type="region of interest" description="Disordered" evidence="4">
    <location>
        <begin position="3735"/>
        <end position="3764"/>
    </location>
</feature>
<feature type="region of interest" description="Disordered" evidence="4">
    <location>
        <begin position="1964"/>
        <end position="2083"/>
    </location>
</feature>
<feature type="compositionally biased region" description="Polar residues" evidence="4">
    <location>
        <begin position="149"/>
        <end position="166"/>
    </location>
</feature>
<feature type="compositionally biased region" description="Basic and acidic residues" evidence="4">
    <location>
        <begin position="1374"/>
        <end position="1385"/>
    </location>
</feature>
<feature type="region of interest" description="Disordered" evidence="4">
    <location>
        <begin position="1553"/>
        <end position="1649"/>
    </location>
</feature>
<feature type="compositionally biased region" description="Low complexity" evidence="4">
    <location>
        <begin position="3008"/>
        <end position="3026"/>
    </location>
</feature>
<organism evidence="6 7">
    <name type="scientific">Anopheles minimus</name>
    <dbReference type="NCBI Taxonomy" id="112268"/>
    <lineage>
        <taxon>Eukaryota</taxon>
        <taxon>Metazoa</taxon>
        <taxon>Ecdysozoa</taxon>
        <taxon>Arthropoda</taxon>
        <taxon>Hexapoda</taxon>
        <taxon>Insecta</taxon>
        <taxon>Pterygota</taxon>
        <taxon>Neoptera</taxon>
        <taxon>Endopterygota</taxon>
        <taxon>Diptera</taxon>
        <taxon>Nematocera</taxon>
        <taxon>Culicoidea</taxon>
        <taxon>Culicidae</taxon>
        <taxon>Anophelinae</taxon>
        <taxon>Anopheles</taxon>
    </lineage>
</organism>
<feature type="compositionally biased region" description="Basic residues" evidence="4">
    <location>
        <begin position="1389"/>
        <end position="1399"/>
    </location>
</feature>
<feature type="region of interest" description="Disordered" evidence="4">
    <location>
        <begin position="3363"/>
        <end position="3444"/>
    </location>
</feature>
<feature type="region of interest" description="Disordered" evidence="4">
    <location>
        <begin position="2731"/>
        <end position="2781"/>
    </location>
</feature>
<dbReference type="STRING" id="112268.A0A182WK50"/>
<feature type="compositionally biased region" description="Low complexity" evidence="4">
    <location>
        <begin position="1715"/>
        <end position="1725"/>
    </location>
</feature>
<dbReference type="GO" id="GO:0005886">
    <property type="term" value="C:plasma membrane"/>
    <property type="evidence" value="ECO:0007669"/>
    <property type="project" value="TreeGrafter"/>
</dbReference>
<dbReference type="SUPFAM" id="SSF49562">
    <property type="entry name" value="C2 domain (Calcium/lipid-binding domain, CaLB)"/>
    <property type="match status" value="2"/>
</dbReference>
<dbReference type="PROSITE" id="PS50004">
    <property type="entry name" value="C2"/>
    <property type="match status" value="2"/>
</dbReference>
<feature type="region of interest" description="Disordered" evidence="4">
    <location>
        <begin position="625"/>
        <end position="646"/>
    </location>
</feature>
<feature type="compositionally biased region" description="Polar residues" evidence="4">
    <location>
        <begin position="1326"/>
        <end position="1340"/>
    </location>
</feature>
<feature type="compositionally biased region" description="Polar residues" evidence="4">
    <location>
        <begin position="330"/>
        <end position="351"/>
    </location>
</feature>
<feature type="region of interest" description="Disordered" evidence="4">
    <location>
        <begin position="2641"/>
        <end position="2701"/>
    </location>
</feature>
<dbReference type="Proteomes" id="UP000075920">
    <property type="component" value="Unassembled WGS sequence"/>
</dbReference>
<dbReference type="InterPro" id="IPR043567">
    <property type="entry name" value="SYTL1-5_C2B"/>
</dbReference>
<evidence type="ECO:0000313" key="6">
    <source>
        <dbReference type="EnsemblMetazoa" id="AMIN010762-PA"/>
    </source>
</evidence>
<feature type="compositionally biased region" description="Basic and acidic residues" evidence="4">
    <location>
        <begin position="2983"/>
        <end position="2993"/>
    </location>
</feature>
<dbReference type="Pfam" id="PF00168">
    <property type="entry name" value="C2"/>
    <property type="match status" value="2"/>
</dbReference>
<sequence length="4354" mass="465963">MSDYADSNLKRRSSISKDYLPAGAAPTTADWLKKSIRRSWTISNAEDDNGSTRDPDVQPYPNPHLPRKQSQSSYPSLVKHPYFNPLSMADEDEYGEEEEERHGSLEVAGGNHRPSALRRAMPPRQSTLPNPEGIYYGSNNNLMPPVSVSPKQQLSPSPQYNTSPYHTDNEADNETGSDHRSPLAARYKIRRQSTLPCKPNEMLMDGGGSGGSGAGPLHGSGPKIMMSSSPNSRTNLYSKSPERDGIDSASSKQQQRFPPFVRQSTFPSNTNDPFLLQIQSHSSPSSSSLSTQPLQSQQQQQQQQQPSVLPTVGQQRQLPTSPNRLVFNKSPDSGTESGPGASESSGTSPHQIGSRAGARNYTMTRQATLPNPEQHMKLLPTSPPKKQLSPHSIKRSPDFARQNTLPASQQQPPQPPPPQQQQQQAQQPVAGPQSAPVLMPMTLAASSCSSLVGTDGTAGTVPAVTMNSLSVHQHGPKFMPISPRQKASFLFPQPAAPTPRPFHSQQHFPTHLNTSPSASAVSSGVTGTGTVPGIGVSHSSSTSLSTAVTSKMIKVRSHSNEEYTMAPATRAGLGMGTVAEGRRMLPEIPTGGGTGPGGSRSPRLVRQEHVRDELLIGCVNNSVAGQGPCSDKRTTTSSSSSPKQKTFAEAKQTMAEDMMGYELYGSGGQHTATIGYEEFYDEDQEFSLDPIETGVRYTDGEDARGNEQFNILQMHQQQQQRLPFVPNDSSPDSVGGTQGVGYGLANRKDRLRSRRKSRDQQDEVSGTGFADMSDPISGVGAVVVTTEPVKRKPETMRSISEEAPAAKPPKPVTRRSLSHPEKDTQVYSSKKLDSSKIPSPKPLTELQDRQHKPSGAIGSSTSPRRKNIKSFDCGTVSTKAANLQPGVYTQYQTPSDGGGSGGPSSVSPGIATESSISSNTRTSGYGGSATTLAGTIPGGGPTPTGGGAIGGFQSFGQRKISAFQQILQRQRLQKRDSKSLDIVASKLMEEKYGSHGQDVDVSKSLDDGIFSESAGHQSDDNSSDEHINLSYKPSSKDNKTTLGEAEIQNAVEAAAVIFKKVVLQRREENKCKSSHANHECHSSADGLTDESATLGGYSSSETEAAAGRMHTFGPGVRSRVMPSDYEEYRLVFFSSDSSSKEEEYDSSSTSSSSAVRHAKRHRYTTTASLDECDWDYFEPDMMPGADETKSAFFYEMLAMATATAKCVGSAHGQCRNTASASKFPNNAASGGRKLDNRAEPSSAFCHCECCNRRHMQYVPIPVPVPVPVPIAAFQSWLYEQQQQLLLMHGTTDTVESTTGTSVPSSASDYALRTDLVQQLWKKFADNSSETSVRNGPSETEPSAGGNRKVPNHPKCACRFGSSRRDLVEACATSESHDSSDNERNATKVRTCKHLNVRHKSGVDSERASGPVRGSSGSEATAANSRVHHVQKATTPSATSPSYGVMRRDSVGGGGGRVSDSRCSLTSSDRDDVGSSFGAVAVGTALQLVHGPHGGVVPPLRTGEFPLAVPVTTNAANDIVTTAATLAKPIQAQDNIVVTGEKAKTANARVQAREIKPDSNVRASVAATSSSSVAIDEPPGLHTATMDNQRRLSNDGDTGSAELSQNNDIDLRSASQCSERRDMDGNVNSDNKGTDTDNEPVHDGITYPSGGTVVKAMEKNQPPSTEVATAALGEAIQGSSSEMGKSSKIRTTSTDEQDGYLQYELLYHLAQTGGRSSPSSSSASSSEAENTAPTDQQQGRKAKVGKYSFHMTGSSGGNSSYSSSPSSSVSSLRGKSGSDSDTDAEEDYFDRDHGVVDGEQEDDDDGCCFDGEDDDDEDDEDDEDEDGRQHPQGARRSGGKRFNAVMVINPGHGSDGEGPSDSDSSDNQSIRTEGEYSCYGEVAGFPPIGGYADEDGGEGGSGGVVVLKRVKNISDFDETECANEQRPKRLDDKLVRNCAEVSIEQQAHNSSIDGSRRRTLETMVVDHHHQQSSSMKGGSRKSGETDSSSSSSSSPLPNGEPGLVDQCCANIGESNAHHHQQQLEEKGTVSRQAPEAASGYALDACSQQEHRLQQRSGSIKVEEKPQHDDHHHHHNQDVLPTTGNSINSSCVTGVYRVRTPTQAQDANAATCVSTETDECVSGATATHTESVALGDIRSPQTPHTVEAVPSSSTTIGGSNKYKSLVMITDDISDTDSNRESKRGNEQERKPANESCIIPSEGVVANEVQVNVASSSPTTTTTTSKTVPSGAEEEIVCVSPDHDHDEITVSHIQHSTSPSDNHIAVAETLCSLQSLPDCLPGQSQTGSASGVRQHQQHHYEHTSIELVRSDHGADGDRKSSTEVYEKNPPLDAAGTLTDLCNSQSPLVQCAPVMDEVRFRGENVQVNSVDRGSDCDAFYQQMSTAVQQASVPEGGRVGETHPQCDQVPKAAGGGKLVQSVRLDSANETNQVYSSEMERRYHDDGIDDDDRGVDDGCDVGGMQTQNSNVTANDENVTVTTGSSTLSAVICLEDGLADDDSWVEEISQDEEEFATTTATESDLDDSSEEMSFSNDREEELRGYNRTAIDFTLHTIVEESCEDSEIESRGSDVLGRRRGRRAGRGDHGSEVGHDGDDDDGPRDYSAHRLSASELEKYFFYGLSGDGGTSSRVGGGAIGEAEAFGTSGYGGGGMHDEQSDVSEESSSLCSDGHDSLGSGTASGSASAARLSGASMESHERDHEDNGADSVADLASSRLEKYFLTGFLGYNSTDRGNVGGGNGAGGGGNGSDGSGGSVGSDSEGHVSPEQRRKRLVRARGATRSHSSLDNLLLAGKDAEHNHESIGSNVSQSAGSSYDTAGMIASGSGSGGGPVGGCSADVDHSSETDTCDESSALYPHQDRSESSPYDTMGKRKKKFMTKKMDVALARAEQQQHHGMVGDAVPGVICSESEDSRKTATTLDVASGREETGVLASTISPSLHPVGIENSRKQTSRDSGFIGSNDDLLKEDQTVACSSSKAIASTTVEPILEENKSDIKDGDVGFATEVHQGPPYNSSRTPISPGSSSSMPKSSSQGTGGMVNLVRKDSFNNWSSDEETNLMMSKMRQFFKSLVAASANTRKLPNSSSSTPGVSGSNTPQQGGSTPVARPRGMRTKPPQLVYFENELTRLMKTVPGIRDEQVREIVEYLSSEDTWSDSYDSSDYTSSDLEGTAAAVAEGNPFGLQEEISASCRQIINKFDSSVRKDEEGDIGDGGLVTLAMSEKAESPLVAHHRHQHPQQPQQPYHQTPLSKETAFVYQRLVASLSKVVSNESPSKEANEPPVDLQSNASGVAGTSSANSSSSPPLIAKVMHHIGSRLVALMHEVSSGESHASVSPKQHRMGGIHRKSGQTMASNVGSGVGIGAGIGGASAGIGSMAGHHHHHHHHHHHQVISATTTEDDEDSSTSESNDRQHSHHYHHHRSRIGVGAHVAGTTPPGGQEEEEEIGTLEGGASVSSSSYAMLLPRSKSHDLLLSDQRSQGHYQYHSSTGSDMVGEERGEASDYERFSWRGSFESALLANGDSRTKLSMLDNSSSSKSILVAKRRSAGDLLFNNQNLSQEQLDRVRSCGSIGGDREEFESSKLWEAKQQQPHQYQQNQPYHTLQQPHQQLLQHHQHYAPSSTAGSRRRLSSVAADEEDTDSDEGVMKVGSNRLVLASRSTLPRSLQNTMTSGTTNSLPRLPTSNLQTIMQSVASSSSASSSSGTAGSLAVSSSAKPSAVVASGGGMGQKSQSVYHFLQNNVKSARYRAPGFNRPPSAPKRAMSAPGLQPPYPRRERRNRLQQLSNADDEDVDAAFEAYKIRLGTVLSDGSNDASGTTISSEYDALSPSQKSTIRKLNKNANWGWNDSFRSVSDRFLESLELDDVSSGDNSLRKKFSVCCRKRLSSPFRESKAILGEIELEESNSPDLTGSTSALGGEDDPHGSNSRTAPGDSYDRQPGDGTASNGMQHKGGSMVSSPVGSAGAGSENWPSQSDEDIDRLVALHQNRASLSSLGVRSDSMASVYSGAGEGRYGTVTVRGQIEFGMQYNYKQGALEIHIKQCKDLAAVDTKRNRSDPYVKVYLLPDKSKSGKRKTKVKKHTLNPVFDEVLRFHMSLNSLQTRTIWITVWHSDMFGRNDFLGEVMMGLQDKVFDNPQPQWYQLQERSEPFEDLSAYKGDIIVGLKYVSADADSGGIIGAGGGVIGGSGGSTGSGFGTLNLRKFSTRSLTSNSSSTLSGLSKGALHVLVKEAKHLQPIKSNGTCDAFCKSYLLPDKNRSSKQKTPVIKRTNSPVWNYTFVYEDVSLAELSERALELTIWDHDRLASNEFLGGVRFSLGNGKHNGRSVEWMDSTGKELSLWQNMINRPNFWVEGALVLRPSLENAKFST</sequence>
<feature type="compositionally biased region" description="Basic and acidic residues" evidence="4">
    <location>
        <begin position="2577"/>
        <end position="2588"/>
    </location>
</feature>
<feature type="compositionally biased region" description="Gly residues" evidence="4">
    <location>
        <begin position="205"/>
        <end position="218"/>
    </location>
</feature>
<feature type="compositionally biased region" description="Polar residues" evidence="4">
    <location>
        <begin position="1726"/>
        <end position="1738"/>
    </location>
</feature>
<feature type="region of interest" description="Disordered" evidence="4">
    <location>
        <begin position="1372"/>
        <end position="1470"/>
    </location>
</feature>
<accession>A0A182WK50</accession>
<feature type="compositionally biased region" description="Polar residues" evidence="4">
    <location>
        <begin position="1594"/>
        <end position="1616"/>
    </location>
</feature>
<dbReference type="VEuPathDB" id="VectorBase:AMIN010762"/>
<feature type="compositionally biased region" description="Polar residues" evidence="4">
    <location>
        <begin position="248"/>
        <end position="272"/>
    </location>
</feature>
<feature type="compositionally biased region" description="Basic and acidic residues" evidence="4">
    <location>
        <begin position="2174"/>
        <end position="2190"/>
    </location>
</feature>
<feature type="compositionally biased region" description="Basic and acidic residues" evidence="4">
    <location>
        <begin position="818"/>
        <end position="834"/>
    </location>
</feature>
<feature type="region of interest" description="Disordered" evidence="4">
    <location>
        <begin position="2969"/>
        <end position="3037"/>
    </location>
</feature>
<feature type="region of interest" description="Disordered" evidence="4">
    <location>
        <begin position="3218"/>
        <end position="3238"/>
    </location>
</feature>
<feature type="compositionally biased region" description="Polar residues" evidence="4">
    <location>
        <begin position="3894"/>
        <end position="3903"/>
    </location>
</feature>
<dbReference type="CDD" id="cd04020">
    <property type="entry name" value="C2B_SLP_1-2-3-4"/>
    <property type="match status" value="1"/>
</dbReference>
<dbReference type="SMART" id="SM00239">
    <property type="entry name" value="C2"/>
    <property type="match status" value="2"/>
</dbReference>
<feature type="compositionally biased region" description="Polar residues" evidence="4">
    <location>
        <begin position="2969"/>
        <end position="2978"/>
    </location>
</feature>
<feature type="region of interest" description="Disordered" evidence="4">
    <location>
        <begin position="1"/>
        <end position="27"/>
    </location>
</feature>
<feature type="compositionally biased region" description="Polar residues" evidence="4">
    <location>
        <begin position="2139"/>
        <end position="2160"/>
    </location>
</feature>
<keyword evidence="3" id="KW-0472">Membrane</keyword>
<feature type="compositionally biased region" description="Low complexity" evidence="4">
    <location>
        <begin position="1756"/>
        <end position="1778"/>
    </location>
</feature>
<keyword evidence="2" id="KW-0677">Repeat</keyword>
<feature type="compositionally biased region" description="Polar residues" evidence="4">
    <location>
        <begin position="912"/>
        <end position="923"/>
    </location>
</feature>
<feature type="compositionally biased region" description="Low complexity" evidence="4">
    <location>
        <begin position="3940"/>
        <end position="3955"/>
    </location>
</feature>
<feature type="compositionally biased region" description="Low complexity" evidence="4">
    <location>
        <begin position="275"/>
        <end position="310"/>
    </location>
</feature>
<feature type="compositionally biased region" description="Polar residues" evidence="4">
    <location>
        <begin position="3468"/>
        <end position="3481"/>
    </location>
</feature>
<feature type="compositionally biased region" description="Basic and acidic residues" evidence="4">
    <location>
        <begin position="1631"/>
        <end position="1641"/>
    </location>
</feature>
<feature type="region of interest" description="Disordered" evidence="4">
    <location>
        <begin position="3318"/>
        <end position="3347"/>
    </location>
</feature>
<feature type="compositionally biased region" description="Polar residues" evidence="4">
    <location>
        <begin position="3318"/>
        <end position="3327"/>
    </location>
</feature>
<feature type="compositionally biased region" description="Basic and acidic residues" evidence="4">
    <location>
        <begin position="2689"/>
        <end position="2698"/>
    </location>
</feature>
<feature type="compositionally biased region" description="Basic residues" evidence="4">
    <location>
        <begin position="3369"/>
        <end position="3381"/>
    </location>
</feature>
<feature type="compositionally biased region" description="Acidic residues" evidence="4">
    <location>
        <begin position="89"/>
        <end position="99"/>
    </location>
</feature>
<feature type="compositionally biased region" description="Basic and acidic residues" evidence="4">
    <location>
        <begin position="2295"/>
        <end position="2323"/>
    </location>
</feature>
<evidence type="ECO:0000256" key="1">
    <source>
        <dbReference type="ARBA" id="ARBA00004370"/>
    </source>
</evidence>
<feature type="compositionally biased region" description="Polar residues" evidence="4">
    <location>
        <begin position="3647"/>
        <end position="3671"/>
    </location>
</feature>
<dbReference type="GO" id="GO:0006887">
    <property type="term" value="P:exocytosis"/>
    <property type="evidence" value="ECO:0007669"/>
    <property type="project" value="TreeGrafter"/>
</dbReference>
<feature type="region of interest" description="Disordered" evidence="4">
    <location>
        <begin position="1710"/>
        <end position="1902"/>
    </location>
</feature>
<feature type="compositionally biased region" description="Basic and acidic residues" evidence="4">
    <location>
        <begin position="2059"/>
        <end position="2068"/>
    </location>
</feature>
<feature type="domain" description="C2" evidence="5">
    <location>
        <begin position="4191"/>
        <end position="4316"/>
    </location>
</feature>
<feature type="compositionally biased region" description="Basic and acidic residues" evidence="4">
    <location>
        <begin position="1017"/>
        <end position="1027"/>
    </location>
</feature>
<feature type="compositionally biased region" description="Low complexity" evidence="4">
    <location>
        <begin position="3075"/>
        <end position="3089"/>
    </location>
</feature>
<feature type="compositionally biased region" description="Basic and acidic residues" evidence="4">
    <location>
        <begin position="1069"/>
        <end position="1082"/>
    </location>
</feature>
<dbReference type="GO" id="GO:0070382">
    <property type="term" value="C:exocytic vesicle"/>
    <property type="evidence" value="ECO:0007669"/>
    <property type="project" value="TreeGrafter"/>
</dbReference>
<feature type="compositionally biased region" description="Basic residues" evidence="4">
    <location>
        <begin position="2763"/>
        <end position="2774"/>
    </location>
</feature>
<dbReference type="FunFam" id="2.60.40.150:FF:000006">
    <property type="entry name" value="Synaptotagmin-like 5, isoform CRA_a"/>
    <property type="match status" value="1"/>
</dbReference>
<feature type="compositionally biased region" description="Polar residues" evidence="4">
    <location>
        <begin position="1414"/>
        <end position="1423"/>
    </location>
</feature>
<reference evidence="6" key="2">
    <citation type="submission" date="2020-05" db="UniProtKB">
        <authorList>
            <consortium name="EnsemblMetazoa"/>
        </authorList>
    </citation>
    <scope>IDENTIFICATION</scope>
    <source>
        <strain evidence="6">MINIMUS1</strain>
    </source>
</reference>
<dbReference type="FunFam" id="2.60.40.150:FF:000310">
    <property type="entry name" value="AGAP005288-PA"/>
    <property type="match status" value="1"/>
</dbReference>
<reference evidence="7" key="1">
    <citation type="submission" date="2013-03" db="EMBL/GenBank/DDBJ databases">
        <title>The Genome Sequence of Anopheles minimus MINIMUS1.</title>
        <authorList>
            <consortium name="The Broad Institute Genomics Platform"/>
            <person name="Neafsey D.E."/>
            <person name="Walton C."/>
            <person name="Walker B."/>
            <person name="Young S.K."/>
            <person name="Zeng Q."/>
            <person name="Gargeya S."/>
            <person name="Fitzgerald M."/>
            <person name="Haas B."/>
            <person name="Abouelleil A."/>
            <person name="Allen A.W."/>
            <person name="Alvarado L."/>
            <person name="Arachchi H.M."/>
            <person name="Berlin A.M."/>
            <person name="Chapman S.B."/>
            <person name="Gainer-Dewar J."/>
            <person name="Goldberg J."/>
            <person name="Griggs A."/>
            <person name="Gujja S."/>
            <person name="Hansen M."/>
            <person name="Howarth C."/>
            <person name="Imamovic A."/>
            <person name="Ireland A."/>
            <person name="Larimer J."/>
            <person name="McCowan C."/>
            <person name="Murphy C."/>
            <person name="Pearson M."/>
            <person name="Poon T.W."/>
            <person name="Priest M."/>
            <person name="Roberts A."/>
            <person name="Saif S."/>
            <person name="Shea T."/>
            <person name="Sisk P."/>
            <person name="Sykes S."/>
            <person name="Wortman J."/>
            <person name="Nusbaum C."/>
            <person name="Birren B."/>
        </authorList>
    </citation>
    <scope>NUCLEOTIDE SEQUENCE [LARGE SCALE GENOMIC DNA]</scope>
    <source>
        <strain evidence="7">MINIMUS1</strain>
    </source>
</reference>
<feature type="compositionally biased region" description="Acidic residues" evidence="4">
    <location>
        <begin position="3624"/>
        <end position="3633"/>
    </location>
</feature>
<feature type="region of interest" description="Disordered" evidence="4">
    <location>
        <begin position="374"/>
        <end position="434"/>
    </location>
</feature>
<dbReference type="CDD" id="cd08521">
    <property type="entry name" value="C2A_SLP"/>
    <property type="match status" value="1"/>
</dbReference>
<feature type="region of interest" description="Disordered" evidence="4">
    <location>
        <begin position="1009"/>
        <end position="1038"/>
    </location>
</feature>
<feature type="region of interest" description="Disordered" evidence="4">
    <location>
        <begin position="2925"/>
        <end position="2957"/>
    </location>
</feature>
<feature type="region of interest" description="Disordered" evidence="4">
    <location>
        <begin position="3886"/>
        <end position="3962"/>
    </location>
</feature>
<dbReference type="EnsemblMetazoa" id="AMIN010762-RA">
    <property type="protein sequence ID" value="AMIN010762-PA"/>
    <property type="gene ID" value="AMIN010762"/>
</dbReference>
<dbReference type="PANTHER" id="PTHR45716">
    <property type="entry name" value="BITESIZE, ISOFORM I"/>
    <property type="match status" value="1"/>
</dbReference>
<feature type="region of interest" description="Disordered" evidence="4">
    <location>
        <begin position="887"/>
        <end position="951"/>
    </location>
</feature>
<feature type="domain" description="C2" evidence="5">
    <location>
        <begin position="4006"/>
        <end position="4128"/>
    </location>
</feature>
<feature type="compositionally biased region" description="Gly residues" evidence="4">
    <location>
        <begin position="936"/>
        <end position="950"/>
    </location>
</feature>
<feature type="compositionally biased region" description="Basic residues" evidence="4">
    <location>
        <begin position="3404"/>
        <end position="3414"/>
    </location>
</feature>
<feature type="compositionally biased region" description="Low complexity" evidence="4">
    <location>
        <begin position="420"/>
        <end position="434"/>
    </location>
</feature>
<feature type="region of interest" description="Disordered" evidence="4">
    <location>
        <begin position="1326"/>
        <end position="1353"/>
    </location>
</feature>
<protein>
    <recommendedName>
        <fullName evidence="5">C2 domain-containing protein</fullName>
    </recommendedName>
</protein>
<feature type="region of interest" description="Disordered" evidence="4">
    <location>
        <begin position="2555"/>
        <end position="2599"/>
    </location>
</feature>
<evidence type="ECO:0000256" key="4">
    <source>
        <dbReference type="SAM" id="MobiDB-lite"/>
    </source>
</evidence>
<evidence type="ECO:0000313" key="7">
    <source>
        <dbReference type="Proteomes" id="UP000075920"/>
    </source>
</evidence>
<feature type="compositionally biased region" description="Gly residues" evidence="4">
    <location>
        <begin position="2731"/>
        <end position="2750"/>
    </location>
</feature>
<evidence type="ECO:0000256" key="2">
    <source>
        <dbReference type="ARBA" id="ARBA00022737"/>
    </source>
</evidence>